<name>A0ABD5HZ48_BACTU</name>
<reference evidence="1 2" key="1">
    <citation type="submission" date="2023-10" db="EMBL/GenBank/DDBJ databases">
        <title>Draft Genome Sequence of Bacillus thuringiensis serovar. toumanoffi 4059: Identification of a Novel Cry Protein Candidate.</title>
        <authorList>
            <person name="Murdoch R.W."/>
            <person name="Gemler B."/>
            <person name="Heater B.S."/>
        </authorList>
    </citation>
    <scope>NUCLEOTIDE SEQUENCE [LARGE SCALE GENOMIC DNA]</scope>
    <source>
        <strain evidence="1 2">4059</strain>
    </source>
</reference>
<comment type="caution">
    <text evidence="1">The sequence shown here is derived from an EMBL/GenBank/DDBJ whole genome shotgun (WGS) entry which is preliminary data.</text>
</comment>
<evidence type="ECO:0000313" key="1">
    <source>
        <dbReference type="EMBL" id="MDW9210197.1"/>
    </source>
</evidence>
<proteinExistence type="predicted"/>
<accession>A0ABD5HZ48</accession>
<protein>
    <submittedName>
        <fullName evidence="1">Uncharacterized protein</fullName>
    </submittedName>
</protein>
<dbReference type="AlphaFoldDB" id="A0ABD5HZ48"/>
<organism evidence="1 2">
    <name type="scientific">Bacillus thuringiensis serovar toumanoffi</name>
    <dbReference type="NCBI Taxonomy" id="180862"/>
    <lineage>
        <taxon>Bacteria</taxon>
        <taxon>Bacillati</taxon>
        <taxon>Bacillota</taxon>
        <taxon>Bacilli</taxon>
        <taxon>Bacillales</taxon>
        <taxon>Bacillaceae</taxon>
        <taxon>Bacillus</taxon>
        <taxon>Bacillus cereus group</taxon>
    </lineage>
</organism>
<dbReference type="Proteomes" id="UP001272716">
    <property type="component" value="Unassembled WGS sequence"/>
</dbReference>
<gene>
    <name evidence="1" type="ORF">BTTOUR_15770</name>
</gene>
<evidence type="ECO:0000313" key="2">
    <source>
        <dbReference type="Proteomes" id="UP001272716"/>
    </source>
</evidence>
<dbReference type="EMBL" id="JAWQCK010000007">
    <property type="protein sequence ID" value="MDW9210197.1"/>
    <property type="molecule type" value="Genomic_DNA"/>
</dbReference>
<sequence length="58" mass="6866">MYCQNRPINVTIYGTEVGNGFITWDGFFIPFTSICQTGYSPKVNYYEDPYKCYNYRLL</sequence>